<sequence>MGDFVASSMAATATAAGGGGGGGGGGGVPADLRATFAAHGQDHVFKYVDSGAVKAGSDEISALVAQLRTIDPARMNQLHLSTTAAAAAADADGSGGGAAQDMEPIESFGSVASAHPDEAARWFETGLGAVRDGKVAVVVLCGGQGTRLGFDGPKGMYDIGLPSGKTLFQLQAERLRRVCALAAGCSGNASDGGSNGAAAAVATPRIPWYIMTSPLNDAATREFFAASDYFGVPKEDVFFFSQGTLPCMTREGKIILETGSRVAMAPDGNGGIYPALQRKGALADMRSRGVEHVHVFSIDNALVRIADPHFLGYCIEKKADCGNKSVWKSEPGEKVGVVVKRGGKPCVVEYSEMEKEACERREGSSNGTGGGGGGGRLVFGAGNICNHYFSLAFLEDTVLPGMADMYHVAHKKIPAADGSHGTTLKPAENNGIKLESFIFDVFPLSKNMVLFEAAREDEFAPVKNAPGSSTDSPDTAREMISRQARRWAAAAAAAAGGGATSGGDEGLCEISPLVSYGGEGLEGRAGELSEVPFHIE</sequence>
<organism evidence="7 8">
    <name type="scientific">Ectocarpus siliculosus</name>
    <name type="common">Brown alga</name>
    <name type="synonym">Conferva siliculosa</name>
    <dbReference type="NCBI Taxonomy" id="2880"/>
    <lineage>
        <taxon>Eukaryota</taxon>
        <taxon>Sar</taxon>
        <taxon>Stramenopiles</taxon>
        <taxon>Ochrophyta</taxon>
        <taxon>PX clade</taxon>
        <taxon>Phaeophyceae</taxon>
        <taxon>Ectocarpales</taxon>
        <taxon>Ectocarpaceae</taxon>
        <taxon>Ectocarpus</taxon>
    </lineage>
</organism>
<evidence type="ECO:0000256" key="5">
    <source>
        <dbReference type="ARBA" id="ARBA00022695"/>
    </source>
</evidence>
<dbReference type="EC" id="2.7.7.23" evidence="3"/>
<dbReference type="InterPro" id="IPR029044">
    <property type="entry name" value="Nucleotide-diphossugar_trans"/>
</dbReference>
<dbReference type="OrthoDB" id="532420at2759"/>
<dbReference type="SUPFAM" id="SSF53448">
    <property type="entry name" value="Nucleotide-diphospho-sugar transferases"/>
    <property type="match status" value="1"/>
</dbReference>
<keyword evidence="8" id="KW-1185">Reference proteome</keyword>
<dbReference type="InParanoid" id="D8LEL4"/>
<dbReference type="eggNOG" id="KOG2388">
    <property type="taxonomic scope" value="Eukaryota"/>
</dbReference>
<keyword evidence="4" id="KW-0808">Transferase</keyword>
<evidence type="ECO:0000256" key="4">
    <source>
        <dbReference type="ARBA" id="ARBA00022679"/>
    </source>
</evidence>
<evidence type="ECO:0000313" key="8">
    <source>
        <dbReference type="Proteomes" id="UP000002630"/>
    </source>
</evidence>
<keyword evidence="5" id="KW-0548">Nucleotidyltransferase</keyword>
<comment type="pathway">
    <text evidence="1">Nucleotide-sugar biosynthesis; UDP-N-acetyl-alpha-D-glucosamine biosynthesis; UDP-N-acetyl-alpha-D-glucosamine from N-acetyl-alpha-D-glucosamine 1-phosphate: step 1/1.</text>
</comment>
<dbReference type="Pfam" id="PF01704">
    <property type="entry name" value="UDPGP"/>
    <property type="match status" value="1"/>
</dbReference>
<name>D8LEL4_ECTSI</name>
<dbReference type="PANTHER" id="PTHR11952:SF2">
    <property type="entry name" value="LD24639P"/>
    <property type="match status" value="1"/>
</dbReference>
<protein>
    <recommendedName>
        <fullName evidence="3">UDP-N-acetylglucosamine diphosphorylase</fullName>
        <ecNumber evidence="3">2.7.7.23</ecNumber>
    </recommendedName>
</protein>
<dbReference type="EMBL" id="FN649749">
    <property type="protein sequence ID" value="CBN78577.1"/>
    <property type="molecule type" value="Genomic_DNA"/>
</dbReference>
<dbReference type="FunCoup" id="D8LEL4">
    <property type="interactions" value="142"/>
</dbReference>
<reference evidence="7 8" key="1">
    <citation type="journal article" date="2010" name="Nature">
        <title>The Ectocarpus genome and the independent evolution of multicellularity in brown algae.</title>
        <authorList>
            <person name="Cock J.M."/>
            <person name="Sterck L."/>
            <person name="Rouze P."/>
            <person name="Scornet D."/>
            <person name="Allen A.E."/>
            <person name="Amoutzias G."/>
            <person name="Anthouard V."/>
            <person name="Artiguenave F."/>
            <person name="Aury J.M."/>
            <person name="Badger J.H."/>
            <person name="Beszteri B."/>
            <person name="Billiau K."/>
            <person name="Bonnet E."/>
            <person name="Bothwell J.H."/>
            <person name="Bowler C."/>
            <person name="Boyen C."/>
            <person name="Brownlee C."/>
            <person name="Carrano C.J."/>
            <person name="Charrier B."/>
            <person name="Cho G.Y."/>
            <person name="Coelho S.M."/>
            <person name="Collen J."/>
            <person name="Corre E."/>
            <person name="Da Silva C."/>
            <person name="Delage L."/>
            <person name="Delaroque N."/>
            <person name="Dittami S.M."/>
            <person name="Doulbeau S."/>
            <person name="Elias M."/>
            <person name="Farnham G."/>
            <person name="Gachon C.M."/>
            <person name="Gschloessl B."/>
            <person name="Heesch S."/>
            <person name="Jabbari K."/>
            <person name="Jubin C."/>
            <person name="Kawai H."/>
            <person name="Kimura K."/>
            <person name="Kloareg B."/>
            <person name="Kupper F.C."/>
            <person name="Lang D."/>
            <person name="Le Bail A."/>
            <person name="Leblanc C."/>
            <person name="Lerouge P."/>
            <person name="Lohr M."/>
            <person name="Lopez P.J."/>
            <person name="Martens C."/>
            <person name="Maumus F."/>
            <person name="Michel G."/>
            <person name="Miranda-Saavedra D."/>
            <person name="Morales J."/>
            <person name="Moreau H."/>
            <person name="Motomura T."/>
            <person name="Nagasato C."/>
            <person name="Napoli C.A."/>
            <person name="Nelson D.R."/>
            <person name="Nyvall-Collen P."/>
            <person name="Peters A.F."/>
            <person name="Pommier C."/>
            <person name="Potin P."/>
            <person name="Poulain J."/>
            <person name="Quesneville H."/>
            <person name="Read B."/>
            <person name="Rensing S.A."/>
            <person name="Ritter A."/>
            <person name="Rousvoal S."/>
            <person name="Samanta M."/>
            <person name="Samson G."/>
            <person name="Schroeder D.C."/>
            <person name="Segurens B."/>
            <person name="Strittmatter M."/>
            <person name="Tonon T."/>
            <person name="Tregear J.W."/>
            <person name="Valentin K."/>
            <person name="von Dassow P."/>
            <person name="Yamagishi T."/>
            <person name="Van de Peer Y."/>
            <person name="Wincker P."/>
        </authorList>
    </citation>
    <scope>NUCLEOTIDE SEQUENCE [LARGE SCALE GENOMIC DNA]</scope>
    <source>
        <strain evidence="8">Ec32 / CCAP1310/4</strain>
    </source>
</reference>
<comment type="catalytic activity">
    <reaction evidence="6">
        <text>N-acetyl-alpha-D-glucosamine 1-phosphate + UTP + H(+) = UDP-N-acetyl-alpha-D-glucosamine + diphosphate</text>
        <dbReference type="Rhea" id="RHEA:13509"/>
        <dbReference type="ChEBI" id="CHEBI:15378"/>
        <dbReference type="ChEBI" id="CHEBI:33019"/>
        <dbReference type="ChEBI" id="CHEBI:46398"/>
        <dbReference type="ChEBI" id="CHEBI:57705"/>
        <dbReference type="ChEBI" id="CHEBI:57776"/>
        <dbReference type="EC" id="2.7.7.23"/>
    </reaction>
</comment>
<dbReference type="OMA" id="YFQVDNP"/>
<dbReference type="EMBL" id="FN647950">
    <property type="protein sequence ID" value="CBN78577.1"/>
    <property type="molecule type" value="Genomic_DNA"/>
</dbReference>
<dbReference type="CDD" id="cd04193">
    <property type="entry name" value="UDPGlcNAc_PPase"/>
    <property type="match status" value="1"/>
</dbReference>
<accession>D8LEL4</accession>
<evidence type="ECO:0000256" key="3">
    <source>
        <dbReference type="ARBA" id="ARBA00012457"/>
    </source>
</evidence>
<evidence type="ECO:0000313" key="7">
    <source>
        <dbReference type="EMBL" id="CBN78577.1"/>
    </source>
</evidence>
<evidence type="ECO:0000256" key="1">
    <source>
        <dbReference type="ARBA" id="ARBA00005208"/>
    </source>
</evidence>
<gene>
    <name evidence="7" type="ORF">Esi_0132_0035</name>
</gene>
<dbReference type="STRING" id="2880.D8LEL4"/>
<evidence type="ECO:0000256" key="2">
    <source>
        <dbReference type="ARBA" id="ARBA00010401"/>
    </source>
</evidence>
<dbReference type="Proteomes" id="UP000002630">
    <property type="component" value="Linkage Group LG24"/>
</dbReference>
<dbReference type="GO" id="GO:0003977">
    <property type="term" value="F:UDP-N-acetylglucosamine diphosphorylase activity"/>
    <property type="evidence" value="ECO:0007669"/>
    <property type="project" value="UniProtKB-EC"/>
</dbReference>
<evidence type="ECO:0000256" key="6">
    <source>
        <dbReference type="ARBA" id="ARBA00048493"/>
    </source>
</evidence>
<dbReference type="PANTHER" id="PTHR11952">
    <property type="entry name" value="UDP- GLUCOSE PYROPHOSPHORYLASE"/>
    <property type="match status" value="1"/>
</dbReference>
<dbReference type="GO" id="GO:0006048">
    <property type="term" value="P:UDP-N-acetylglucosamine biosynthetic process"/>
    <property type="evidence" value="ECO:0007669"/>
    <property type="project" value="TreeGrafter"/>
</dbReference>
<dbReference type="AlphaFoldDB" id="D8LEL4"/>
<comment type="similarity">
    <text evidence="2">Belongs to the UDPGP type 1 family.</text>
</comment>
<proteinExistence type="inferred from homology"/>
<dbReference type="Gene3D" id="3.90.550.10">
    <property type="entry name" value="Spore Coat Polysaccharide Biosynthesis Protein SpsA, Chain A"/>
    <property type="match status" value="1"/>
</dbReference>
<dbReference type="InterPro" id="IPR002618">
    <property type="entry name" value="UDPGP_fam"/>
</dbReference>
<dbReference type="InterPro" id="IPR039741">
    <property type="entry name" value="UDP-sugar_pyrophosphorylase"/>
</dbReference>